<dbReference type="Gene3D" id="3.10.180.10">
    <property type="entry name" value="2,3-Dihydroxybiphenyl 1,2-Dioxygenase, domain 1"/>
    <property type="match status" value="1"/>
</dbReference>
<organism evidence="2 3">
    <name type="scientific">Candidatus Desulfatibia profunda</name>
    <dbReference type="NCBI Taxonomy" id="2841695"/>
    <lineage>
        <taxon>Bacteria</taxon>
        <taxon>Pseudomonadati</taxon>
        <taxon>Thermodesulfobacteriota</taxon>
        <taxon>Desulfobacteria</taxon>
        <taxon>Desulfobacterales</taxon>
        <taxon>Desulfobacterales incertae sedis</taxon>
        <taxon>Candidatus Desulfatibia</taxon>
    </lineage>
</organism>
<evidence type="ECO:0000259" key="1">
    <source>
        <dbReference type="PROSITE" id="PS51819"/>
    </source>
</evidence>
<name>A0A8J6NQB0_9BACT</name>
<dbReference type="EMBL" id="JACNJH010000079">
    <property type="protein sequence ID" value="MBC8360274.1"/>
    <property type="molecule type" value="Genomic_DNA"/>
</dbReference>
<evidence type="ECO:0000313" key="3">
    <source>
        <dbReference type="Proteomes" id="UP000603434"/>
    </source>
</evidence>
<dbReference type="CDD" id="cd06587">
    <property type="entry name" value="VOC"/>
    <property type="match status" value="1"/>
</dbReference>
<dbReference type="PROSITE" id="PS51819">
    <property type="entry name" value="VOC"/>
    <property type="match status" value="1"/>
</dbReference>
<proteinExistence type="predicted"/>
<feature type="domain" description="VOC" evidence="1">
    <location>
        <begin position="2"/>
        <end position="131"/>
    </location>
</feature>
<gene>
    <name evidence="2" type="ORF">H8E23_02600</name>
</gene>
<sequence length="132" mass="15238">MILKHVALVCTSEDNSDRFYEHLLGLTKISSKFLSKKLSEQIFDIDSEYKIVNYANDSVRFEIFIRIQGNCVERKDYKTVEHVCIEVEGLVAVFLAKCRMLGIKVLQIPKGDKIVTLIRDYDGNLFEINAKF</sequence>
<dbReference type="AlphaFoldDB" id="A0A8J6NQB0"/>
<protein>
    <submittedName>
        <fullName evidence="2">VOC family protein</fullName>
    </submittedName>
</protein>
<dbReference type="InterPro" id="IPR029068">
    <property type="entry name" value="Glyas_Bleomycin-R_OHBP_Dase"/>
</dbReference>
<reference evidence="2 3" key="1">
    <citation type="submission" date="2020-08" db="EMBL/GenBank/DDBJ databases">
        <title>Bridging the membrane lipid divide: bacteria of the FCB group superphylum have the potential to synthesize archaeal ether lipids.</title>
        <authorList>
            <person name="Villanueva L."/>
            <person name="Von Meijenfeldt F.A.B."/>
            <person name="Westbye A.B."/>
            <person name="Yadav S."/>
            <person name="Hopmans E.C."/>
            <person name="Dutilh B.E."/>
            <person name="Sinninghe Damste J.S."/>
        </authorList>
    </citation>
    <scope>NUCLEOTIDE SEQUENCE [LARGE SCALE GENOMIC DNA]</scope>
    <source>
        <strain evidence="2">NIOZ-UU30</strain>
    </source>
</reference>
<comment type="caution">
    <text evidence="2">The sequence shown here is derived from an EMBL/GenBank/DDBJ whole genome shotgun (WGS) entry which is preliminary data.</text>
</comment>
<accession>A0A8J6NQB0</accession>
<dbReference type="InterPro" id="IPR037523">
    <property type="entry name" value="VOC_core"/>
</dbReference>
<dbReference type="Proteomes" id="UP000603434">
    <property type="component" value="Unassembled WGS sequence"/>
</dbReference>
<evidence type="ECO:0000313" key="2">
    <source>
        <dbReference type="EMBL" id="MBC8360274.1"/>
    </source>
</evidence>
<dbReference type="SUPFAM" id="SSF54593">
    <property type="entry name" value="Glyoxalase/Bleomycin resistance protein/Dihydroxybiphenyl dioxygenase"/>
    <property type="match status" value="1"/>
</dbReference>